<dbReference type="PANTHER" id="PTHR44873">
    <property type="entry name" value="DNAJ HOMOLOG SUBFAMILY C MEMBER 30, MITOCHONDRIAL"/>
    <property type="match status" value="1"/>
</dbReference>
<dbReference type="AlphaFoldDB" id="A0A4U5V0B2"/>
<dbReference type="Pfam" id="PF00226">
    <property type="entry name" value="DnaJ"/>
    <property type="match status" value="1"/>
</dbReference>
<dbReference type="Proteomes" id="UP000298787">
    <property type="component" value="Chromosome 13"/>
</dbReference>
<evidence type="ECO:0000313" key="5">
    <source>
        <dbReference type="Proteomes" id="UP000298787"/>
    </source>
</evidence>
<evidence type="ECO:0000256" key="2">
    <source>
        <dbReference type="SAM" id="Phobius"/>
    </source>
</evidence>
<organism evidence="4 5">
    <name type="scientific">Collichthys lucidus</name>
    <name type="common">Big head croaker</name>
    <name type="synonym">Sciaena lucida</name>
    <dbReference type="NCBI Taxonomy" id="240159"/>
    <lineage>
        <taxon>Eukaryota</taxon>
        <taxon>Metazoa</taxon>
        <taxon>Chordata</taxon>
        <taxon>Craniata</taxon>
        <taxon>Vertebrata</taxon>
        <taxon>Euteleostomi</taxon>
        <taxon>Actinopterygii</taxon>
        <taxon>Neopterygii</taxon>
        <taxon>Teleostei</taxon>
        <taxon>Neoteleostei</taxon>
        <taxon>Acanthomorphata</taxon>
        <taxon>Eupercaria</taxon>
        <taxon>Sciaenidae</taxon>
        <taxon>Collichthys</taxon>
    </lineage>
</organism>
<dbReference type="SUPFAM" id="SSF46565">
    <property type="entry name" value="Chaperone J-domain"/>
    <property type="match status" value="1"/>
</dbReference>
<evidence type="ECO:0000259" key="3">
    <source>
        <dbReference type="PROSITE" id="PS50076"/>
    </source>
</evidence>
<accession>A0A4U5V0B2</accession>
<sequence>MAEVGHRLGSGGYRLFSRGRPVCTGEGPGCLLVSCSFSDGRIKDEPTQDQGEDQPVTGNRATRRKAAKLCRVSQQQHETLRCDSSSEVDSSRFIGFVQTRESIRAHKAALHLLPGRMTSWTRGAVSIHPDTFMSPQHLRALCTVICTLAEQSSERPGCGLRPSRLKQHPDTLHATRRNYSWGSDSRDAPPLYRSRTAYYDILKVSPGATQAQIKTAYYKQSFIYHPDKNPGNKEASQRFSEISESYTVLGNISLRRKYDRGILSQSDVQNAGRPSSKETSSRSTGSPHQQQQQHRARRFSQAGGKTMFDFDAFYQAHYGEQLQRERDLRARRQRMQEMQKQNLSKYRQKKMVEVTAVMLLVMTGLIVVSLSKP</sequence>
<evidence type="ECO:0000313" key="4">
    <source>
        <dbReference type="EMBL" id="TKS80959.1"/>
    </source>
</evidence>
<dbReference type="PANTHER" id="PTHR44873:SF1">
    <property type="entry name" value="DNAJ HOMOLOG SUBFAMILY C MEMBER 30, MITOCHONDRIAL"/>
    <property type="match status" value="1"/>
</dbReference>
<evidence type="ECO:0000256" key="1">
    <source>
        <dbReference type="SAM" id="MobiDB-lite"/>
    </source>
</evidence>
<dbReference type="STRING" id="240159.A0A4U5V0B2"/>
<keyword evidence="2" id="KW-0812">Transmembrane</keyword>
<feature type="domain" description="J" evidence="3">
    <location>
        <begin position="197"/>
        <end position="262"/>
    </location>
</feature>
<reference evidence="4 5" key="1">
    <citation type="submission" date="2019-01" db="EMBL/GenBank/DDBJ databases">
        <title>Genome Assembly of Collichthys lucidus.</title>
        <authorList>
            <person name="Cai M."/>
            <person name="Xiao S."/>
        </authorList>
    </citation>
    <scope>NUCLEOTIDE SEQUENCE [LARGE SCALE GENOMIC DNA]</scope>
    <source>
        <strain evidence="4">JT15FE1705JMU</strain>
        <tissue evidence="4">Muscle</tissue>
    </source>
</reference>
<feature type="region of interest" description="Disordered" evidence="1">
    <location>
        <begin position="43"/>
        <end position="62"/>
    </location>
</feature>
<dbReference type="Gene3D" id="1.10.287.110">
    <property type="entry name" value="DnaJ domain"/>
    <property type="match status" value="1"/>
</dbReference>
<feature type="transmembrane region" description="Helical" evidence="2">
    <location>
        <begin position="351"/>
        <end position="370"/>
    </location>
</feature>
<dbReference type="PRINTS" id="PR00625">
    <property type="entry name" value="JDOMAIN"/>
</dbReference>
<keyword evidence="2" id="KW-0472">Membrane</keyword>
<keyword evidence="5" id="KW-1185">Reference proteome</keyword>
<feature type="region of interest" description="Disordered" evidence="1">
    <location>
        <begin position="263"/>
        <end position="300"/>
    </location>
</feature>
<dbReference type="InterPro" id="IPR053025">
    <property type="entry name" value="Mito_ATP_Synthase-Asso"/>
</dbReference>
<proteinExistence type="predicted"/>
<dbReference type="EMBL" id="CM014090">
    <property type="protein sequence ID" value="TKS80959.1"/>
    <property type="molecule type" value="Genomic_DNA"/>
</dbReference>
<feature type="compositionally biased region" description="Low complexity" evidence="1">
    <location>
        <begin position="281"/>
        <end position="293"/>
    </location>
</feature>
<dbReference type="CDD" id="cd06257">
    <property type="entry name" value="DnaJ"/>
    <property type="match status" value="1"/>
</dbReference>
<dbReference type="InterPro" id="IPR001623">
    <property type="entry name" value="DnaJ_domain"/>
</dbReference>
<gene>
    <name evidence="4" type="ORF">D9C73_015063</name>
</gene>
<keyword evidence="2" id="KW-1133">Transmembrane helix</keyword>
<dbReference type="PROSITE" id="PS50076">
    <property type="entry name" value="DNAJ_2"/>
    <property type="match status" value="1"/>
</dbReference>
<dbReference type="SMART" id="SM00271">
    <property type="entry name" value="DnaJ"/>
    <property type="match status" value="1"/>
</dbReference>
<protein>
    <submittedName>
        <fullName evidence="4">DnaJ-like protein subfamily C member 30</fullName>
    </submittedName>
</protein>
<name>A0A4U5V0B2_COLLU</name>
<dbReference type="InterPro" id="IPR036869">
    <property type="entry name" value="J_dom_sf"/>
</dbReference>